<gene>
    <name evidence="2" type="ORF">psal_cds_1401</name>
</gene>
<accession>S4W1Y9</accession>
<protein>
    <submittedName>
        <fullName evidence="2">Uncharacterized protein</fullName>
    </submittedName>
</protein>
<dbReference type="RefSeq" id="YP_008438911.2">
    <property type="nucleotide sequence ID" value="NC_022098.1"/>
</dbReference>
<dbReference type="KEGG" id="vg:16607618"/>
<keyword evidence="3" id="KW-1185">Reference proteome</keyword>
<dbReference type="GeneID" id="16607618"/>
<feature type="region of interest" description="Disordered" evidence="1">
    <location>
        <begin position="1"/>
        <end position="41"/>
    </location>
</feature>
<name>S4W1Y9_9VIRU</name>
<dbReference type="EMBL" id="KC977571">
    <property type="protein sequence ID" value="AGO85831.2"/>
    <property type="molecule type" value="Genomic_DNA"/>
</dbReference>
<organism evidence="2 3">
    <name type="scientific">Pandoravirus salinus</name>
    <dbReference type="NCBI Taxonomy" id="1349410"/>
    <lineage>
        <taxon>Viruses</taxon>
        <taxon>Pandoravirus</taxon>
    </lineage>
</organism>
<evidence type="ECO:0000313" key="3">
    <source>
        <dbReference type="Proteomes" id="UP000204584"/>
    </source>
</evidence>
<dbReference type="Proteomes" id="UP000204584">
    <property type="component" value="Segment"/>
</dbReference>
<proteinExistence type="predicted"/>
<evidence type="ECO:0000313" key="2">
    <source>
        <dbReference type="EMBL" id="AGO85831.2"/>
    </source>
</evidence>
<evidence type="ECO:0000256" key="1">
    <source>
        <dbReference type="SAM" id="MobiDB-lite"/>
    </source>
</evidence>
<sequence>MTPGDLDARTKRRRRRPLLPDPHSPTTTLQTAGEKKKISDHVADDAKARANGQRHMCKQLSIRRPRSPHLLFFRRLGACSSASVFCHRLLVTVVPRCCFWAPLTPTRTADLQPFASLVFFVGSCSTLCRRPRPSVRS</sequence>
<reference evidence="2 3" key="1">
    <citation type="journal article" date="2013" name="Science">
        <title>Pandoraviruses: amoeba viruses with genomes up to 2.5 Mb reaching that of parasitic eukaryotes.</title>
        <authorList>
            <person name="Philippe N."/>
            <person name="Legendre M."/>
            <person name="Doutre G."/>
            <person name="Coute Y."/>
            <person name="Poirot O."/>
            <person name="Lescot M."/>
            <person name="Arslan D."/>
            <person name="Seltzer V."/>
            <person name="Bertaux L."/>
            <person name="Bruley C."/>
            <person name="Garin J."/>
            <person name="Claverie J.M."/>
            <person name="Abergel C."/>
        </authorList>
    </citation>
    <scope>NUCLEOTIDE SEQUENCE [LARGE SCALE GENOMIC DNA]</scope>
</reference>